<protein>
    <submittedName>
        <fullName evidence="2">Uncharacterized protein</fullName>
    </submittedName>
</protein>
<feature type="compositionally biased region" description="Polar residues" evidence="1">
    <location>
        <begin position="7"/>
        <end position="17"/>
    </location>
</feature>
<comment type="caution">
    <text evidence="2">The sequence shown here is derived from an EMBL/GenBank/DDBJ whole genome shotgun (WGS) entry which is preliminary data.</text>
</comment>
<feature type="region of interest" description="Disordered" evidence="1">
    <location>
        <begin position="1"/>
        <end position="24"/>
    </location>
</feature>
<dbReference type="EMBL" id="BOMS01000003">
    <property type="protein sequence ID" value="GIE64018.1"/>
    <property type="molecule type" value="Genomic_DNA"/>
</dbReference>
<evidence type="ECO:0000256" key="1">
    <source>
        <dbReference type="SAM" id="MobiDB-lite"/>
    </source>
</evidence>
<proteinExistence type="predicted"/>
<evidence type="ECO:0000313" key="2">
    <source>
        <dbReference type="EMBL" id="GIE64018.1"/>
    </source>
</evidence>
<reference evidence="2 3" key="1">
    <citation type="submission" date="2021-01" db="EMBL/GenBank/DDBJ databases">
        <title>Whole genome shotgun sequence of Actinoplanes palleronii NBRC 14916.</title>
        <authorList>
            <person name="Komaki H."/>
            <person name="Tamura T."/>
        </authorList>
    </citation>
    <scope>NUCLEOTIDE SEQUENCE [LARGE SCALE GENOMIC DNA]</scope>
    <source>
        <strain evidence="2 3">NBRC 14916</strain>
    </source>
</reference>
<sequence>MRAPTGPTVNKAGSNRQWAGRRCSPPWWPGRCPARTVQIVTAVAVLASLHPAGAQGCVPALEAPLSTSRESGAAARRWVPGAARGRFAGWS</sequence>
<name>A0ABQ4B036_9ACTN</name>
<evidence type="ECO:0000313" key="3">
    <source>
        <dbReference type="Proteomes" id="UP000624709"/>
    </source>
</evidence>
<gene>
    <name evidence="2" type="ORF">Apa02nite_001260</name>
</gene>
<keyword evidence="3" id="KW-1185">Reference proteome</keyword>
<accession>A0ABQ4B036</accession>
<organism evidence="2 3">
    <name type="scientific">Actinoplanes palleronii</name>
    <dbReference type="NCBI Taxonomy" id="113570"/>
    <lineage>
        <taxon>Bacteria</taxon>
        <taxon>Bacillati</taxon>
        <taxon>Actinomycetota</taxon>
        <taxon>Actinomycetes</taxon>
        <taxon>Micromonosporales</taxon>
        <taxon>Micromonosporaceae</taxon>
        <taxon>Actinoplanes</taxon>
    </lineage>
</organism>
<dbReference type="Proteomes" id="UP000624709">
    <property type="component" value="Unassembled WGS sequence"/>
</dbReference>